<dbReference type="RefSeq" id="XP_009166569.1">
    <property type="nucleotide sequence ID" value="XM_009168305.1"/>
</dbReference>
<proteinExistence type="predicted"/>
<keyword evidence="2" id="KW-1185">Reference proteome</keyword>
<protein>
    <submittedName>
        <fullName evidence="1">Uncharacterized protein</fullName>
    </submittedName>
</protein>
<dbReference type="OrthoDB" id="443401at2759"/>
<sequence>MSGPCLQPLIWPESGSPSRKTAMNSAAEFASNGFHTSLPSLSLTASGSLPPFTWLGEKRSLRNSVDWHTRHVAKPAQPKRCDQFIYRGEHISSQQLHAELSSTYRVFSVKLQSAQITRNSDAESITFSATGCAAPSRRMFQSLRHSRYRSTCIFFNALLIRLLKIRRQPTTGFTLLGAHQVGAQMVDSAGFQKSNNARSNPVETTHGIHESSVLCVFSGSRQYRLGGCVKIFLKTINANWLDVYHIRGVRRLDNTCTQMA</sequence>
<gene>
    <name evidence="1" type="ORF">T265_03752</name>
</gene>
<dbReference type="EMBL" id="KL596674">
    <property type="protein sequence ID" value="KER29639.1"/>
    <property type="molecule type" value="Genomic_DNA"/>
</dbReference>
<name>A0A075AHC4_OPIVI</name>
<evidence type="ECO:0000313" key="2">
    <source>
        <dbReference type="Proteomes" id="UP000054324"/>
    </source>
</evidence>
<dbReference type="GeneID" id="20317939"/>
<accession>A0A075AHC4</accession>
<evidence type="ECO:0000313" key="1">
    <source>
        <dbReference type="EMBL" id="KER29639.1"/>
    </source>
</evidence>
<dbReference type="AlphaFoldDB" id="A0A075AHC4"/>
<dbReference type="Proteomes" id="UP000054324">
    <property type="component" value="Unassembled WGS sequence"/>
</dbReference>
<organism evidence="1 2">
    <name type="scientific">Opisthorchis viverrini</name>
    <name type="common">Southeast Asian liver fluke</name>
    <dbReference type="NCBI Taxonomy" id="6198"/>
    <lineage>
        <taxon>Eukaryota</taxon>
        <taxon>Metazoa</taxon>
        <taxon>Spiralia</taxon>
        <taxon>Lophotrochozoa</taxon>
        <taxon>Platyhelminthes</taxon>
        <taxon>Trematoda</taxon>
        <taxon>Digenea</taxon>
        <taxon>Opisthorchiida</taxon>
        <taxon>Opisthorchiata</taxon>
        <taxon>Opisthorchiidae</taxon>
        <taxon>Opisthorchis</taxon>
    </lineage>
</organism>
<reference evidence="1 2" key="1">
    <citation type="submission" date="2013-11" db="EMBL/GenBank/DDBJ databases">
        <title>Opisthorchis viverrini - life in the bile duct.</title>
        <authorList>
            <person name="Young N.D."/>
            <person name="Nagarajan N."/>
            <person name="Lin S.J."/>
            <person name="Korhonen P.K."/>
            <person name="Jex A.R."/>
            <person name="Hall R.S."/>
            <person name="Safavi-Hemami H."/>
            <person name="Kaewkong W."/>
            <person name="Bertrand D."/>
            <person name="Gao S."/>
            <person name="Seet Q."/>
            <person name="Wongkham S."/>
            <person name="Teh B.T."/>
            <person name="Wongkham C."/>
            <person name="Intapan P.M."/>
            <person name="Maleewong W."/>
            <person name="Yang X."/>
            <person name="Hu M."/>
            <person name="Wang Z."/>
            <person name="Hofmann A."/>
            <person name="Sternberg P.W."/>
            <person name="Tan P."/>
            <person name="Wang J."/>
            <person name="Gasser R.B."/>
        </authorList>
    </citation>
    <scope>NUCLEOTIDE SEQUENCE [LARGE SCALE GENOMIC DNA]</scope>
</reference>
<dbReference type="CTD" id="20317939"/>
<dbReference type="KEGG" id="ovi:T265_03752"/>